<dbReference type="GO" id="GO:0003677">
    <property type="term" value="F:DNA binding"/>
    <property type="evidence" value="ECO:0007669"/>
    <property type="project" value="InterPro"/>
</dbReference>
<keyword evidence="4" id="KW-0548">Nucleotidyltransferase</keyword>
<dbReference type="GO" id="GO:0006261">
    <property type="term" value="P:DNA-templated DNA replication"/>
    <property type="evidence" value="ECO:0007669"/>
    <property type="project" value="TreeGrafter"/>
</dbReference>
<dbReference type="PANTHER" id="PTHR34388">
    <property type="entry name" value="DNA POLYMERASE III SUBUNIT DELTA"/>
    <property type="match status" value="1"/>
</dbReference>
<dbReference type="SUPFAM" id="SSF48019">
    <property type="entry name" value="post-AAA+ oligomerization domain-like"/>
    <property type="match status" value="1"/>
</dbReference>
<keyword evidence="3" id="KW-0808">Transferase</keyword>
<protein>
    <recommendedName>
        <fullName evidence="2">DNA polymerase III subunit delta</fullName>
        <ecNumber evidence="1">2.7.7.7</ecNumber>
    </recommendedName>
</protein>
<evidence type="ECO:0000256" key="6">
    <source>
        <dbReference type="ARBA" id="ARBA00022932"/>
    </source>
</evidence>
<evidence type="ECO:0000256" key="7">
    <source>
        <dbReference type="ARBA" id="ARBA00034754"/>
    </source>
</evidence>
<evidence type="ECO:0000259" key="10">
    <source>
        <dbReference type="Pfam" id="PF21694"/>
    </source>
</evidence>
<dbReference type="EMBL" id="SLUK01000002">
    <property type="protein sequence ID" value="TCL44607.1"/>
    <property type="molecule type" value="Genomic_DNA"/>
</dbReference>
<sequence length="351" mass="39569">MIYQEERAIAQAIKDKSLRCPALIYGSEEYLKQQVCSRLTKSANEAFSSFNDFCFDFEQLDLQGLSDVLSAPPMMADWRTVLVYNVDPKGFGAELYKQLEGLLGQVYEDCRVVFLEKSGCFDDKRDEKSKKVIKLFDKLGSVLHLKERTEGDLQKLIKSEAQQGGCTIVPAAAKQLLASCGRDIMALKGEVQKLCAYKNWEGEITPEDVGLLTVQKAEDNIYGLSRAILRDDYDLAMKILGDLCYLRYPTESILGTLSQNFVDLYRARIATQEGKRSSEIAADFGYGKRTFAIDNALRDQRKLSDWYLDHALETLSRADIRLKSSQCDGRTVLEQTVTALFLKNPPKEAGR</sequence>
<dbReference type="AlphaFoldDB" id="A0A9X8Y8V1"/>
<keyword evidence="6" id="KW-0239">DNA-directed DNA polymerase</keyword>
<evidence type="ECO:0000256" key="3">
    <source>
        <dbReference type="ARBA" id="ARBA00022679"/>
    </source>
</evidence>
<comment type="catalytic activity">
    <reaction evidence="8">
        <text>DNA(n) + a 2'-deoxyribonucleoside 5'-triphosphate = DNA(n+1) + diphosphate</text>
        <dbReference type="Rhea" id="RHEA:22508"/>
        <dbReference type="Rhea" id="RHEA-COMP:17339"/>
        <dbReference type="Rhea" id="RHEA-COMP:17340"/>
        <dbReference type="ChEBI" id="CHEBI:33019"/>
        <dbReference type="ChEBI" id="CHEBI:61560"/>
        <dbReference type="ChEBI" id="CHEBI:173112"/>
        <dbReference type="EC" id="2.7.7.7"/>
    </reaction>
</comment>
<dbReference type="Pfam" id="PF21694">
    <property type="entry name" value="DNA_pol3_delta_C"/>
    <property type="match status" value="1"/>
</dbReference>
<dbReference type="Gene3D" id="3.40.50.300">
    <property type="entry name" value="P-loop containing nucleotide triphosphate hydrolases"/>
    <property type="match status" value="1"/>
</dbReference>
<dbReference type="GO" id="GO:0003887">
    <property type="term" value="F:DNA-directed DNA polymerase activity"/>
    <property type="evidence" value="ECO:0007669"/>
    <property type="project" value="UniProtKB-KW"/>
</dbReference>
<dbReference type="NCBIfam" id="TIGR01128">
    <property type="entry name" value="holA"/>
    <property type="match status" value="1"/>
</dbReference>
<keyword evidence="5" id="KW-0235">DNA replication</keyword>
<dbReference type="GO" id="GO:0009360">
    <property type="term" value="C:DNA polymerase III complex"/>
    <property type="evidence" value="ECO:0007669"/>
    <property type="project" value="InterPro"/>
</dbReference>
<gene>
    <name evidence="11" type="ORF">EDD78_102232</name>
</gene>
<dbReference type="InterPro" id="IPR027417">
    <property type="entry name" value="P-loop_NTPase"/>
</dbReference>
<dbReference type="SUPFAM" id="SSF52540">
    <property type="entry name" value="P-loop containing nucleoside triphosphate hydrolases"/>
    <property type="match status" value="1"/>
</dbReference>
<dbReference type="Pfam" id="PF06144">
    <property type="entry name" value="DNA_pol3_delta"/>
    <property type="match status" value="1"/>
</dbReference>
<accession>A0A9X8Y8V1</accession>
<feature type="domain" description="DNA polymerase III delta subunit-like C-terminal" evidence="10">
    <location>
        <begin position="218"/>
        <end position="337"/>
    </location>
</feature>
<evidence type="ECO:0000256" key="8">
    <source>
        <dbReference type="ARBA" id="ARBA00049244"/>
    </source>
</evidence>
<dbReference type="Gene3D" id="1.20.272.10">
    <property type="match status" value="1"/>
</dbReference>
<feature type="domain" description="DNA polymerase III delta N-terminal" evidence="9">
    <location>
        <begin position="23"/>
        <end position="145"/>
    </location>
</feature>
<dbReference type="InterPro" id="IPR005790">
    <property type="entry name" value="DNA_polIII_delta"/>
</dbReference>
<evidence type="ECO:0000313" key="11">
    <source>
        <dbReference type="EMBL" id="TCL44607.1"/>
    </source>
</evidence>
<comment type="caution">
    <text evidence="11">The sequence shown here is derived from an EMBL/GenBank/DDBJ whole genome shotgun (WGS) entry which is preliminary data.</text>
</comment>
<evidence type="ECO:0000256" key="5">
    <source>
        <dbReference type="ARBA" id="ARBA00022705"/>
    </source>
</evidence>
<dbReference type="Proteomes" id="UP000294682">
    <property type="component" value="Unassembled WGS sequence"/>
</dbReference>
<dbReference type="InterPro" id="IPR010372">
    <property type="entry name" value="DNA_pol3_delta_N"/>
</dbReference>
<evidence type="ECO:0000256" key="1">
    <source>
        <dbReference type="ARBA" id="ARBA00012417"/>
    </source>
</evidence>
<comment type="similarity">
    <text evidence="7">Belongs to the DNA polymerase HolA subunit family.</text>
</comment>
<dbReference type="Gene3D" id="1.10.8.60">
    <property type="match status" value="1"/>
</dbReference>
<dbReference type="PANTHER" id="PTHR34388:SF1">
    <property type="entry name" value="DNA POLYMERASE III SUBUNIT DELTA"/>
    <property type="match status" value="1"/>
</dbReference>
<proteinExistence type="inferred from homology"/>
<evidence type="ECO:0000256" key="4">
    <source>
        <dbReference type="ARBA" id="ARBA00022695"/>
    </source>
</evidence>
<evidence type="ECO:0000259" key="9">
    <source>
        <dbReference type="Pfam" id="PF06144"/>
    </source>
</evidence>
<dbReference type="EC" id="2.7.7.7" evidence="1"/>
<reference evidence="11 12" key="1">
    <citation type="submission" date="2019-03" db="EMBL/GenBank/DDBJ databases">
        <title>Genomic Encyclopedia of Type Strains, Phase IV (KMG-IV): sequencing the most valuable type-strain genomes for metagenomic binning, comparative biology and taxonomic classification.</title>
        <authorList>
            <person name="Goeker M."/>
        </authorList>
    </citation>
    <scope>NUCLEOTIDE SEQUENCE [LARGE SCALE GENOMIC DNA]</scope>
    <source>
        <strain evidence="11 12">DSM 100433</strain>
    </source>
</reference>
<dbReference type="RefSeq" id="WP_165873097.1">
    <property type="nucleotide sequence ID" value="NZ_SLUK01000002.1"/>
</dbReference>
<evidence type="ECO:0000313" key="12">
    <source>
        <dbReference type="Proteomes" id="UP000294682"/>
    </source>
</evidence>
<name>A0A9X8Y8V1_9FIRM</name>
<evidence type="ECO:0000256" key="2">
    <source>
        <dbReference type="ARBA" id="ARBA00017703"/>
    </source>
</evidence>
<dbReference type="InterPro" id="IPR008921">
    <property type="entry name" value="DNA_pol3_clamp-load_cplx_C"/>
</dbReference>
<keyword evidence="12" id="KW-1185">Reference proteome</keyword>
<dbReference type="InterPro" id="IPR048466">
    <property type="entry name" value="DNA_pol3_delta-like_C"/>
</dbReference>
<organism evidence="11 12">
    <name type="scientific">Harryflintia acetispora</name>
    <dbReference type="NCBI Taxonomy" id="1849041"/>
    <lineage>
        <taxon>Bacteria</taxon>
        <taxon>Bacillati</taxon>
        <taxon>Bacillota</taxon>
        <taxon>Clostridia</taxon>
        <taxon>Eubacteriales</taxon>
        <taxon>Oscillospiraceae</taxon>
        <taxon>Harryflintia</taxon>
    </lineage>
</organism>